<dbReference type="InterPro" id="IPR044946">
    <property type="entry name" value="Restrct_endonuc_typeI_TRD_sf"/>
</dbReference>
<evidence type="ECO:0000256" key="1">
    <source>
        <dbReference type="ARBA" id="ARBA00010923"/>
    </source>
</evidence>
<dbReference type="SUPFAM" id="SSF116734">
    <property type="entry name" value="DNA methylase specificity domain"/>
    <property type="match status" value="2"/>
</dbReference>
<evidence type="ECO:0000256" key="3">
    <source>
        <dbReference type="ARBA" id="ARBA00023125"/>
    </source>
</evidence>
<evidence type="ECO:0000313" key="5">
    <source>
        <dbReference type="EMBL" id="CAA6800876.1"/>
    </source>
</evidence>
<dbReference type="Pfam" id="PF01420">
    <property type="entry name" value="Methylase_S"/>
    <property type="match status" value="2"/>
</dbReference>
<accession>A0A6S6S3M2</accession>
<reference evidence="5" key="1">
    <citation type="submission" date="2020-01" db="EMBL/GenBank/DDBJ databases">
        <authorList>
            <person name="Meier V. D."/>
            <person name="Meier V D."/>
        </authorList>
    </citation>
    <scope>NUCLEOTIDE SEQUENCE</scope>
    <source>
        <strain evidence="5">HLG_WM_MAG_05</strain>
    </source>
</reference>
<name>A0A6S6S3M2_9BACT</name>
<dbReference type="InterPro" id="IPR052021">
    <property type="entry name" value="Type-I_RS_S_subunit"/>
</dbReference>
<comment type="similarity">
    <text evidence="1">Belongs to the type-I restriction system S methylase family.</text>
</comment>
<dbReference type="EMBL" id="CACVAU010000002">
    <property type="protein sequence ID" value="CAA6800876.1"/>
    <property type="molecule type" value="Genomic_DNA"/>
</dbReference>
<protein>
    <submittedName>
        <fullName evidence="5">Type I restriction-modification system, specificity subunit S (EC)</fullName>
        <ecNumber evidence="5">3.1.21.3</ecNumber>
    </submittedName>
</protein>
<organism evidence="5">
    <name type="scientific">uncultured Sulfurovum sp</name>
    <dbReference type="NCBI Taxonomy" id="269237"/>
    <lineage>
        <taxon>Bacteria</taxon>
        <taxon>Pseudomonadati</taxon>
        <taxon>Campylobacterota</taxon>
        <taxon>Epsilonproteobacteria</taxon>
        <taxon>Campylobacterales</taxon>
        <taxon>Sulfurovaceae</taxon>
        <taxon>Sulfurovum</taxon>
        <taxon>environmental samples</taxon>
    </lineage>
</organism>
<dbReference type="GO" id="GO:0009035">
    <property type="term" value="F:type I site-specific deoxyribonuclease activity"/>
    <property type="evidence" value="ECO:0007669"/>
    <property type="project" value="UniProtKB-EC"/>
</dbReference>
<sequence>MSDIINVPVLRFGEFNGEWEEKKYGDIYSFYTTNSLSRDKLNYDDGRVKNIHYGDIHTKFNTMFNIQNEYVPFVNSDIDLSKIKEESYCLEGDLVIADASEDYNDIGKTIEMINLNNEKVVAGLHTFLARPNKHDIILGYMSYLLQSWKVRKQVMTIAQGSKVLSLSTKRLSTVKLNLPKNPEQQKIATFLTSIDTKIEQLTKKEKLLSSYKKGVMQKIFNQGIRFKDDDGGEFGDWEEKRLREIATFLKGKGISKSDIVEDGVLECIRYGELYTVYNETIHNVQSKTNLNKDNLIFSKFNDVIIPASGETQIDIATASCILKDNVALSGDLNIIRTNINGVFLAYYLNNFKKIDIARLSQGISVVHLYSSQLKLLKLNLPPLKEQTKIANFLSSIDKKIELTTQQLHEVKAFKKSLLQQMFV</sequence>
<dbReference type="InterPro" id="IPR000055">
    <property type="entry name" value="Restrct_endonuc_typeI_TRD"/>
</dbReference>
<dbReference type="Gene3D" id="1.10.287.1120">
    <property type="entry name" value="Bipartite methylase S protein"/>
    <property type="match status" value="1"/>
</dbReference>
<dbReference type="EC" id="3.1.21.3" evidence="5"/>
<gene>
    <name evidence="5" type="ORF">HELGO_WM10147</name>
</gene>
<keyword evidence="5" id="KW-0378">Hydrolase</keyword>
<evidence type="ECO:0000259" key="4">
    <source>
        <dbReference type="Pfam" id="PF01420"/>
    </source>
</evidence>
<dbReference type="GO" id="GO:0009307">
    <property type="term" value="P:DNA restriction-modification system"/>
    <property type="evidence" value="ECO:0007669"/>
    <property type="project" value="UniProtKB-KW"/>
</dbReference>
<dbReference type="GO" id="GO:0003677">
    <property type="term" value="F:DNA binding"/>
    <property type="evidence" value="ECO:0007669"/>
    <property type="project" value="UniProtKB-KW"/>
</dbReference>
<dbReference type="PANTHER" id="PTHR30408">
    <property type="entry name" value="TYPE-1 RESTRICTION ENZYME ECOKI SPECIFICITY PROTEIN"/>
    <property type="match status" value="1"/>
</dbReference>
<dbReference type="AlphaFoldDB" id="A0A6S6S3M2"/>
<proteinExistence type="inferred from homology"/>
<keyword evidence="3" id="KW-0238">DNA-binding</keyword>
<dbReference type="Gene3D" id="3.90.220.20">
    <property type="entry name" value="DNA methylase specificity domains"/>
    <property type="match status" value="2"/>
</dbReference>
<evidence type="ECO:0000256" key="2">
    <source>
        <dbReference type="ARBA" id="ARBA00022747"/>
    </source>
</evidence>
<feature type="domain" description="Type I restriction modification DNA specificity" evidence="4">
    <location>
        <begin position="17"/>
        <end position="207"/>
    </location>
</feature>
<keyword evidence="2" id="KW-0680">Restriction system</keyword>
<dbReference type="PANTHER" id="PTHR30408:SF12">
    <property type="entry name" value="TYPE I RESTRICTION ENZYME MJAVIII SPECIFICITY SUBUNIT"/>
    <property type="match status" value="1"/>
</dbReference>
<feature type="domain" description="Type I restriction modification DNA specificity" evidence="4">
    <location>
        <begin position="236"/>
        <end position="411"/>
    </location>
</feature>